<gene>
    <name evidence="7" type="primary">acpP</name>
    <name evidence="11" type="ORF">HMPREF3229_00892</name>
</gene>
<keyword evidence="5 7" id="KW-0443">Lipid metabolism</keyword>
<dbReference type="InterPro" id="IPR009081">
    <property type="entry name" value="PP-bd_ACP"/>
</dbReference>
<dbReference type="NCBIfam" id="NF002150">
    <property type="entry name" value="PRK00982.1-4"/>
    <property type="match status" value="1"/>
</dbReference>
<dbReference type="PROSITE" id="PS00012">
    <property type="entry name" value="PHOSPHOPANTETHEINE"/>
    <property type="match status" value="1"/>
</dbReference>
<dbReference type="AlphaFoldDB" id="A0A133PP75"/>
<dbReference type="EMBL" id="LRQE01000025">
    <property type="protein sequence ID" value="KXA30429.1"/>
    <property type="molecule type" value="Genomic_DNA"/>
</dbReference>
<comment type="caution">
    <text evidence="11">The sequence shown here is derived from an EMBL/GenBank/DDBJ whole genome shotgun (WGS) entry which is preliminary data.</text>
</comment>
<dbReference type="GO" id="GO:0016020">
    <property type="term" value="C:membrane"/>
    <property type="evidence" value="ECO:0007669"/>
    <property type="project" value="GOC"/>
</dbReference>
<dbReference type="InterPro" id="IPR003231">
    <property type="entry name" value="ACP"/>
</dbReference>
<evidence type="ECO:0000256" key="7">
    <source>
        <dbReference type="HAMAP-Rule" id="MF_01217"/>
    </source>
</evidence>
<dbReference type="InterPro" id="IPR036736">
    <property type="entry name" value="ACP-like_sf"/>
</dbReference>
<evidence type="ECO:0000256" key="6">
    <source>
        <dbReference type="ARBA" id="ARBA00023160"/>
    </source>
</evidence>
<dbReference type="PROSITE" id="PS50075">
    <property type="entry name" value="CARRIER"/>
    <property type="match status" value="1"/>
</dbReference>
<keyword evidence="2 7" id="KW-0444">Lipid biosynthesis</keyword>
<evidence type="ECO:0000256" key="2">
    <source>
        <dbReference type="ARBA" id="ARBA00022516"/>
    </source>
</evidence>
<comment type="similarity">
    <text evidence="7">Belongs to the acyl carrier protein (ACP) family.</text>
</comment>
<organism evidence="11">
    <name type="scientific">Peptoniphilus harei</name>
    <dbReference type="NCBI Taxonomy" id="54005"/>
    <lineage>
        <taxon>Bacteria</taxon>
        <taxon>Bacillati</taxon>
        <taxon>Bacillota</taxon>
        <taxon>Tissierellia</taxon>
        <taxon>Tissierellales</taxon>
        <taxon>Peptoniphilaceae</taxon>
        <taxon>Peptoniphilus</taxon>
    </lineage>
</organism>
<dbReference type="GO" id="GO:0005829">
    <property type="term" value="C:cytosol"/>
    <property type="evidence" value="ECO:0007669"/>
    <property type="project" value="TreeGrafter"/>
</dbReference>
<feature type="domain" description="Carrier" evidence="10">
    <location>
        <begin position="1"/>
        <end position="74"/>
    </location>
</feature>
<keyword evidence="3 7" id="KW-0597">Phosphoprotein</keyword>
<name>A0A133PP75_9FIRM</name>
<comment type="subcellular location">
    <subcellularLocation>
        <location evidence="7">Cytoplasm</location>
    </subcellularLocation>
</comment>
<dbReference type="SUPFAM" id="SSF47336">
    <property type="entry name" value="ACP-like"/>
    <property type="match status" value="1"/>
</dbReference>
<keyword evidence="4 7" id="KW-0276">Fatty acid metabolism</keyword>
<dbReference type="GO" id="GO:0000035">
    <property type="term" value="F:acyl binding"/>
    <property type="evidence" value="ECO:0007669"/>
    <property type="project" value="TreeGrafter"/>
</dbReference>
<reference evidence="11 12" key="1">
    <citation type="submission" date="2016-01" db="EMBL/GenBank/DDBJ databases">
        <authorList>
            <person name="Oliw E.H."/>
        </authorList>
    </citation>
    <scope>NUCLEOTIDE SEQUENCE [LARGE SCALE GENOMIC DNA]</scope>
    <source>
        <strain evidence="11 12">CMW7756A</strain>
    </source>
</reference>
<accession>A0A133PP75</accession>
<dbReference type="RefSeq" id="WP_005956798.1">
    <property type="nucleotide sequence ID" value="NZ_CABJAL010000002.1"/>
</dbReference>
<evidence type="ECO:0000256" key="5">
    <source>
        <dbReference type="ARBA" id="ARBA00023098"/>
    </source>
</evidence>
<dbReference type="Gene3D" id="1.10.1200.10">
    <property type="entry name" value="ACP-like"/>
    <property type="match status" value="1"/>
</dbReference>
<dbReference type="NCBIfam" id="NF002148">
    <property type="entry name" value="PRK00982.1-2"/>
    <property type="match status" value="1"/>
</dbReference>
<dbReference type="Proteomes" id="UP000070174">
    <property type="component" value="Unassembled WGS sequence"/>
</dbReference>
<evidence type="ECO:0000313" key="12">
    <source>
        <dbReference type="Proteomes" id="UP000070174"/>
    </source>
</evidence>
<evidence type="ECO:0000313" key="11">
    <source>
        <dbReference type="EMBL" id="KXA30429.1"/>
    </source>
</evidence>
<keyword evidence="1 7" id="KW-0596">Phosphopantetheine</keyword>
<evidence type="ECO:0000256" key="9">
    <source>
        <dbReference type="RuleBase" id="RU003545"/>
    </source>
</evidence>
<dbReference type="GO" id="GO:0000036">
    <property type="term" value="F:acyl carrier activity"/>
    <property type="evidence" value="ECO:0007669"/>
    <property type="project" value="UniProtKB-UniRule"/>
</dbReference>
<proteinExistence type="inferred from homology"/>
<dbReference type="GO" id="GO:0009245">
    <property type="term" value="P:lipid A biosynthetic process"/>
    <property type="evidence" value="ECO:0007669"/>
    <property type="project" value="TreeGrafter"/>
</dbReference>
<comment type="PTM">
    <text evidence="7">4'-phosphopantetheine is transferred from CoA to a specific serine of apo-ACP by AcpS. This modification is essential for activity because fatty acids are bound in thioester linkage to the sulfhydryl of the prosthetic group.</text>
</comment>
<dbReference type="NCBIfam" id="TIGR00517">
    <property type="entry name" value="acyl_carrier"/>
    <property type="match status" value="1"/>
</dbReference>
<dbReference type="Pfam" id="PF00550">
    <property type="entry name" value="PP-binding"/>
    <property type="match status" value="1"/>
</dbReference>
<dbReference type="UniPathway" id="UPA00094"/>
<evidence type="ECO:0000256" key="1">
    <source>
        <dbReference type="ARBA" id="ARBA00022450"/>
    </source>
</evidence>
<comment type="pathway">
    <text evidence="7 9">Lipid metabolism; fatty acid biosynthesis.</text>
</comment>
<dbReference type="PANTHER" id="PTHR20863">
    <property type="entry name" value="ACYL CARRIER PROTEIN"/>
    <property type="match status" value="1"/>
</dbReference>
<sequence length="75" mass="8827">MKDRILQIIAEQFNIDKDDLTEDMNFQDDLNADSIELVELVMTIEEEFETEVSEEDLEKLKTIGDVIEYVEDLEQ</sequence>
<keyword evidence="7" id="KW-0963">Cytoplasm</keyword>
<comment type="function">
    <text evidence="7 9">Carrier of the growing fatty acid chain in fatty acid biosynthesis.</text>
</comment>
<evidence type="ECO:0000256" key="3">
    <source>
        <dbReference type="ARBA" id="ARBA00022553"/>
    </source>
</evidence>
<comment type="PTM">
    <text evidence="9">4'-phosphopantetheine is transferred from CoA to a specific serine of apo-ACP by acpS.</text>
</comment>
<dbReference type="InterPro" id="IPR006162">
    <property type="entry name" value="Ppantetheine_attach_site"/>
</dbReference>
<evidence type="ECO:0000256" key="8">
    <source>
        <dbReference type="NCBIfam" id="TIGR00517"/>
    </source>
</evidence>
<dbReference type="PANTHER" id="PTHR20863:SF76">
    <property type="entry name" value="CARRIER DOMAIN-CONTAINING PROTEIN"/>
    <property type="match status" value="1"/>
</dbReference>
<dbReference type="PATRIC" id="fig|54005.3.peg.877"/>
<evidence type="ECO:0000256" key="4">
    <source>
        <dbReference type="ARBA" id="ARBA00022832"/>
    </source>
</evidence>
<feature type="modified residue" description="O-(pantetheine 4'-phosphoryl)serine" evidence="7">
    <location>
        <position position="34"/>
    </location>
</feature>
<protein>
    <recommendedName>
        <fullName evidence="7 8">Acyl carrier protein</fullName>
        <shortName evidence="7">ACP</shortName>
    </recommendedName>
</protein>
<keyword evidence="6 7" id="KW-0275">Fatty acid biosynthesis</keyword>
<dbReference type="HAMAP" id="MF_01217">
    <property type="entry name" value="Acyl_carrier"/>
    <property type="match status" value="1"/>
</dbReference>
<evidence type="ECO:0000259" key="10">
    <source>
        <dbReference type="PROSITE" id="PS50075"/>
    </source>
</evidence>